<keyword evidence="7 14" id="KW-0418">Kinase</keyword>
<evidence type="ECO:0000256" key="11">
    <source>
        <dbReference type="ARBA" id="ARBA00023136"/>
    </source>
</evidence>
<keyword evidence="3" id="KW-0597">Phosphoprotein</keyword>
<feature type="transmembrane region" description="Helical" evidence="12">
    <location>
        <begin position="292"/>
        <end position="318"/>
    </location>
</feature>
<dbReference type="InterPro" id="IPR003660">
    <property type="entry name" value="HAMP_dom"/>
</dbReference>
<evidence type="ECO:0000256" key="12">
    <source>
        <dbReference type="SAM" id="Phobius"/>
    </source>
</evidence>
<dbReference type="InterPro" id="IPR003594">
    <property type="entry name" value="HATPase_dom"/>
</dbReference>
<dbReference type="Pfam" id="PF00672">
    <property type="entry name" value="HAMP"/>
    <property type="match status" value="1"/>
</dbReference>
<evidence type="ECO:0000256" key="5">
    <source>
        <dbReference type="ARBA" id="ARBA00022692"/>
    </source>
</evidence>
<feature type="domain" description="HAMP" evidence="13">
    <location>
        <begin position="319"/>
        <end position="371"/>
    </location>
</feature>
<evidence type="ECO:0000256" key="6">
    <source>
        <dbReference type="ARBA" id="ARBA00022741"/>
    </source>
</evidence>
<evidence type="ECO:0000256" key="1">
    <source>
        <dbReference type="ARBA" id="ARBA00004651"/>
    </source>
</evidence>
<evidence type="ECO:0000256" key="7">
    <source>
        <dbReference type="ARBA" id="ARBA00022777"/>
    </source>
</evidence>
<dbReference type="InterPro" id="IPR010559">
    <property type="entry name" value="Sig_transdc_His_kin_internal"/>
</dbReference>
<dbReference type="Gene3D" id="6.10.340.10">
    <property type="match status" value="1"/>
</dbReference>
<dbReference type="Gene3D" id="3.30.565.10">
    <property type="entry name" value="Histidine kinase-like ATPase, C-terminal domain"/>
    <property type="match status" value="1"/>
</dbReference>
<dbReference type="CDD" id="cd06225">
    <property type="entry name" value="HAMP"/>
    <property type="match status" value="1"/>
</dbReference>
<organism evidence="14 15">
    <name type="scientific">Paenibacillus septentrionalis</name>
    <dbReference type="NCBI Taxonomy" id="429342"/>
    <lineage>
        <taxon>Bacteria</taxon>
        <taxon>Bacillati</taxon>
        <taxon>Bacillota</taxon>
        <taxon>Bacilli</taxon>
        <taxon>Bacillales</taxon>
        <taxon>Paenibacillaceae</taxon>
        <taxon>Paenibacillus</taxon>
    </lineage>
</organism>
<evidence type="ECO:0000259" key="13">
    <source>
        <dbReference type="PROSITE" id="PS50885"/>
    </source>
</evidence>
<keyword evidence="6" id="KW-0547">Nucleotide-binding</keyword>
<dbReference type="EC" id="2.7.13.3" evidence="14"/>
<evidence type="ECO:0000256" key="10">
    <source>
        <dbReference type="ARBA" id="ARBA00023012"/>
    </source>
</evidence>
<comment type="caution">
    <text evidence="14">The sequence shown here is derived from an EMBL/GenBank/DDBJ whole genome shotgun (WGS) entry which is preliminary data.</text>
</comment>
<dbReference type="Pfam" id="PF02518">
    <property type="entry name" value="HATPase_c"/>
    <property type="match status" value="1"/>
</dbReference>
<evidence type="ECO:0000256" key="9">
    <source>
        <dbReference type="ARBA" id="ARBA00022989"/>
    </source>
</evidence>
<evidence type="ECO:0000256" key="8">
    <source>
        <dbReference type="ARBA" id="ARBA00022840"/>
    </source>
</evidence>
<dbReference type="PANTHER" id="PTHR34220">
    <property type="entry name" value="SENSOR HISTIDINE KINASE YPDA"/>
    <property type="match status" value="1"/>
</dbReference>
<keyword evidence="2" id="KW-1003">Cell membrane</keyword>
<keyword evidence="9 12" id="KW-1133">Transmembrane helix</keyword>
<evidence type="ECO:0000313" key="15">
    <source>
        <dbReference type="Proteomes" id="UP001596233"/>
    </source>
</evidence>
<proteinExistence type="predicted"/>
<reference evidence="15" key="1">
    <citation type="journal article" date="2019" name="Int. J. Syst. Evol. Microbiol.">
        <title>The Global Catalogue of Microorganisms (GCM) 10K type strain sequencing project: providing services to taxonomists for standard genome sequencing and annotation.</title>
        <authorList>
            <consortium name="The Broad Institute Genomics Platform"/>
            <consortium name="The Broad Institute Genome Sequencing Center for Infectious Disease"/>
            <person name="Wu L."/>
            <person name="Ma J."/>
        </authorList>
    </citation>
    <scope>NUCLEOTIDE SEQUENCE [LARGE SCALE GENOMIC DNA]</scope>
    <source>
        <strain evidence="15">PCU 280</strain>
    </source>
</reference>
<accession>A0ABW1V785</accession>
<gene>
    <name evidence="14" type="ORF">ACFP56_13850</name>
</gene>
<evidence type="ECO:0000256" key="2">
    <source>
        <dbReference type="ARBA" id="ARBA00022475"/>
    </source>
</evidence>
<keyword evidence="15" id="KW-1185">Reference proteome</keyword>
<evidence type="ECO:0000256" key="4">
    <source>
        <dbReference type="ARBA" id="ARBA00022679"/>
    </source>
</evidence>
<dbReference type="EMBL" id="JBHSTE010000004">
    <property type="protein sequence ID" value="MFC6333706.1"/>
    <property type="molecule type" value="Genomic_DNA"/>
</dbReference>
<dbReference type="Pfam" id="PF06580">
    <property type="entry name" value="His_kinase"/>
    <property type="match status" value="1"/>
</dbReference>
<dbReference type="SMART" id="SM00304">
    <property type="entry name" value="HAMP"/>
    <property type="match status" value="1"/>
</dbReference>
<dbReference type="GO" id="GO:0004673">
    <property type="term" value="F:protein histidine kinase activity"/>
    <property type="evidence" value="ECO:0007669"/>
    <property type="project" value="UniProtKB-EC"/>
</dbReference>
<keyword evidence="10" id="KW-0902">Two-component regulatory system</keyword>
<dbReference type="SUPFAM" id="SSF55874">
    <property type="entry name" value="ATPase domain of HSP90 chaperone/DNA topoisomerase II/histidine kinase"/>
    <property type="match status" value="1"/>
</dbReference>
<sequence length="605" mass="69262">MSLQKKLIMAFVGLIIAPLLVLGTISYEYISNRTASGYAESTELTLRALLLSVDQVFKDMNNVTDSTIASRAIQEALNNLQSAELDQVNYLELNAIQRNFRELLVNHPSVSYAFMYTLEQQNVHKLFSKASFTPLTFDEFTKLPIYQEVINRDGLPVWIGPYEHTELTGSDQVFTLARVVKDIDTLENKGILLVQIRNSDLEAIFRYFRYKQEHTKYMIVNAEGLVMYDSNGQLEQRMLSELMPRLKEDDRNYSKRGSFQDVDSIVSVISFDHYEGWRLIAVTPWSVIAGEIMWIAVAVSSLIGLCMLLACVFIVYIARRITKAIIDSVKVMREVELGNLKARVEVRGNDEVGLLTRGTNRLIYRLEQLIAELKEQHERKRLAEMQALQAQIKPHFLFNTLESINVLAMQNQGKKVSQMVTRLGNLLRISIQQQEEITIEQELAHVRSYLDIQAFRFEELFDYEITLDEGLRHELTLKLSLQPLVENCIQHGFEGISYLGRIRISITGDEERIYFRVEDNGIGMTPSQVEQFTYRTAPLARYDNTPEYGERRSIGVRNVADRVRLRYGSPYGLMICSRPGYGTIIQVTIPKRKGGGEHEIEGVVG</sequence>
<keyword evidence="11 12" id="KW-0472">Membrane</keyword>
<comment type="subcellular location">
    <subcellularLocation>
        <location evidence="1">Cell membrane</location>
        <topology evidence="1">Multi-pass membrane protein</topology>
    </subcellularLocation>
</comment>
<dbReference type="SUPFAM" id="SSF158472">
    <property type="entry name" value="HAMP domain-like"/>
    <property type="match status" value="1"/>
</dbReference>
<dbReference type="InterPro" id="IPR036890">
    <property type="entry name" value="HATPase_C_sf"/>
</dbReference>
<evidence type="ECO:0000256" key="3">
    <source>
        <dbReference type="ARBA" id="ARBA00022553"/>
    </source>
</evidence>
<dbReference type="InterPro" id="IPR050640">
    <property type="entry name" value="Bact_2-comp_sensor_kinase"/>
</dbReference>
<keyword evidence="5 12" id="KW-0812">Transmembrane</keyword>
<dbReference type="Proteomes" id="UP001596233">
    <property type="component" value="Unassembled WGS sequence"/>
</dbReference>
<protein>
    <submittedName>
        <fullName evidence="14">Sensor histidine kinase</fullName>
        <ecNumber evidence="14">2.7.13.3</ecNumber>
    </submittedName>
</protein>
<dbReference type="PANTHER" id="PTHR34220:SF11">
    <property type="entry name" value="SENSOR PROTEIN KINASE HPTS"/>
    <property type="match status" value="1"/>
</dbReference>
<keyword evidence="4 14" id="KW-0808">Transferase</keyword>
<keyword evidence="8" id="KW-0067">ATP-binding</keyword>
<feature type="transmembrane region" description="Helical" evidence="12">
    <location>
        <begin position="7"/>
        <end position="27"/>
    </location>
</feature>
<dbReference type="PROSITE" id="PS50885">
    <property type="entry name" value="HAMP"/>
    <property type="match status" value="1"/>
</dbReference>
<dbReference type="RefSeq" id="WP_379235448.1">
    <property type="nucleotide sequence ID" value="NZ_JBHSTE010000004.1"/>
</dbReference>
<name>A0ABW1V785_9BACL</name>
<evidence type="ECO:0000313" key="14">
    <source>
        <dbReference type="EMBL" id="MFC6333706.1"/>
    </source>
</evidence>